<reference evidence="1 2" key="1">
    <citation type="submission" date="2020-08" db="EMBL/GenBank/DDBJ databases">
        <title>Genomic Encyclopedia of Type Strains, Phase IV (KMG-IV): sequencing the most valuable type-strain genomes for metagenomic binning, comparative biology and taxonomic classification.</title>
        <authorList>
            <person name="Goeker M."/>
        </authorList>
    </citation>
    <scope>NUCLEOTIDE SEQUENCE [LARGE SCALE GENOMIC DNA]</scope>
    <source>
        <strain evidence="1 2">DSM 101465</strain>
    </source>
</reference>
<dbReference type="InterPro" id="IPR006356">
    <property type="entry name" value="HAD-SF_hydro_IIA_hyp3"/>
</dbReference>
<dbReference type="NCBIfam" id="TIGR01460">
    <property type="entry name" value="HAD-SF-IIA"/>
    <property type="match status" value="1"/>
</dbReference>
<dbReference type="RefSeq" id="WP_183334886.1">
    <property type="nucleotide sequence ID" value="NZ_BMHX01000004.1"/>
</dbReference>
<name>A0A841KAZ4_9HYPH</name>
<dbReference type="Gene3D" id="3.40.50.1000">
    <property type="entry name" value="HAD superfamily/HAD-like"/>
    <property type="match status" value="2"/>
</dbReference>
<keyword evidence="1" id="KW-0378">Hydrolase</keyword>
<dbReference type="CDD" id="cd07525">
    <property type="entry name" value="HAD_like"/>
    <property type="match status" value="1"/>
</dbReference>
<protein>
    <submittedName>
        <fullName evidence="1">HAD superfamily hydrolase (TIGR01459 family)</fullName>
    </submittedName>
</protein>
<dbReference type="Pfam" id="PF13242">
    <property type="entry name" value="Hydrolase_like"/>
    <property type="match status" value="1"/>
</dbReference>
<dbReference type="InterPro" id="IPR036412">
    <property type="entry name" value="HAD-like_sf"/>
</dbReference>
<evidence type="ECO:0000313" key="2">
    <source>
        <dbReference type="Proteomes" id="UP000588017"/>
    </source>
</evidence>
<dbReference type="PANTHER" id="PTHR19288:SF90">
    <property type="entry name" value="OS08G0542600 PROTEIN"/>
    <property type="match status" value="1"/>
</dbReference>
<dbReference type="PANTHER" id="PTHR19288">
    <property type="entry name" value="4-NITROPHENYLPHOSPHATASE-RELATED"/>
    <property type="match status" value="1"/>
</dbReference>
<dbReference type="Pfam" id="PF13344">
    <property type="entry name" value="Hydrolase_6"/>
    <property type="match status" value="1"/>
</dbReference>
<accession>A0A841KAZ4</accession>
<dbReference type="AlphaFoldDB" id="A0A841KAZ4"/>
<organism evidence="1 2">
    <name type="scientific">Chelatococcus composti</name>
    <dbReference type="NCBI Taxonomy" id="1743235"/>
    <lineage>
        <taxon>Bacteria</taxon>
        <taxon>Pseudomonadati</taxon>
        <taxon>Pseudomonadota</taxon>
        <taxon>Alphaproteobacteria</taxon>
        <taxon>Hyphomicrobiales</taxon>
        <taxon>Chelatococcaceae</taxon>
        <taxon>Chelatococcus</taxon>
    </lineage>
</organism>
<dbReference type="InterPro" id="IPR023214">
    <property type="entry name" value="HAD_sf"/>
</dbReference>
<sequence length="293" mass="31168">MTDRPASPPPIIQGLRTICDRYDVILCDIWGVLHNGVEAFAAAGEALMEFRRRGGQVVLVSNAPRPNRQVLALLDSFGIPREAYDAAVTSGDVTRSEIAARPGEPVHHIGPERDLPLFDGLDAPLTTAAEARYVVCTGLVDDERETPDDYADLLAKMQAAGLPMICANPDLVVERGTTLLYCAGALAAAYEEIGGSVTYAGKPHRPIYERALGEAERIRGAKVPVSRVLAIGDAIRTDVAGAHSIGADALLVTRGIHAAEISPLGGSLDEIALAAWLEDATHRPQAIIESLAW</sequence>
<dbReference type="SUPFAM" id="SSF56784">
    <property type="entry name" value="HAD-like"/>
    <property type="match status" value="1"/>
</dbReference>
<dbReference type="GO" id="GO:0005737">
    <property type="term" value="C:cytoplasm"/>
    <property type="evidence" value="ECO:0007669"/>
    <property type="project" value="TreeGrafter"/>
</dbReference>
<evidence type="ECO:0000313" key="1">
    <source>
        <dbReference type="EMBL" id="MBB6168592.1"/>
    </source>
</evidence>
<dbReference type="Proteomes" id="UP000588017">
    <property type="component" value="Unassembled WGS sequence"/>
</dbReference>
<dbReference type="EMBL" id="JACHEH010000004">
    <property type="protein sequence ID" value="MBB6168592.1"/>
    <property type="molecule type" value="Genomic_DNA"/>
</dbReference>
<proteinExistence type="predicted"/>
<dbReference type="InterPro" id="IPR006357">
    <property type="entry name" value="HAD-SF_hydro_IIA"/>
</dbReference>
<keyword evidence="2" id="KW-1185">Reference proteome</keyword>
<dbReference type="GO" id="GO:0016791">
    <property type="term" value="F:phosphatase activity"/>
    <property type="evidence" value="ECO:0007669"/>
    <property type="project" value="TreeGrafter"/>
</dbReference>
<gene>
    <name evidence="1" type="ORF">HNQ73_002222</name>
</gene>
<dbReference type="NCBIfam" id="TIGR01459">
    <property type="entry name" value="HAD-SF-IIA-hyp4"/>
    <property type="match status" value="1"/>
</dbReference>
<comment type="caution">
    <text evidence="1">The sequence shown here is derived from an EMBL/GenBank/DDBJ whole genome shotgun (WGS) entry which is preliminary data.</text>
</comment>